<gene>
    <name evidence="7" type="primary">pgl</name>
    <name evidence="9" type="ORF">WA1_25080</name>
</gene>
<evidence type="ECO:0000256" key="1">
    <source>
        <dbReference type="ARBA" id="ARBA00000832"/>
    </source>
</evidence>
<dbReference type="PANTHER" id="PTHR11054">
    <property type="entry name" value="6-PHOSPHOGLUCONOLACTONASE"/>
    <property type="match status" value="1"/>
</dbReference>
<dbReference type="Gene3D" id="3.40.50.1360">
    <property type="match status" value="1"/>
</dbReference>
<comment type="catalytic activity">
    <reaction evidence="1 7">
        <text>6-phospho-D-glucono-1,5-lactone + H2O = 6-phospho-D-gluconate + H(+)</text>
        <dbReference type="Rhea" id="RHEA:12556"/>
        <dbReference type="ChEBI" id="CHEBI:15377"/>
        <dbReference type="ChEBI" id="CHEBI:15378"/>
        <dbReference type="ChEBI" id="CHEBI:57955"/>
        <dbReference type="ChEBI" id="CHEBI:58759"/>
        <dbReference type="EC" id="3.1.1.31"/>
    </reaction>
</comment>
<keyword evidence="10" id="KW-1185">Reference proteome</keyword>
<organism evidence="9 10">
    <name type="scientific">Scytonema hofmannii PCC 7110</name>
    <dbReference type="NCBI Taxonomy" id="128403"/>
    <lineage>
        <taxon>Bacteria</taxon>
        <taxon>Bacillati</taxon>
        <taxon>Cyanobacteriota</taxon>
        <taxon>Cyanophyceae</taxon>
        <taxon>Nostocales</taxon>
        <taxon>Scytonemataceae</taxon>
        <taxon>Scytonema</taxon>
    </lineage>
</organism>
<dbReference type="PANTHER" id="PTHR11054:SF0">
    <property type="entry name" value="6-PHOSPHOGLUCONOLACTONASE"/>
    <property type="match status" value="1"/>
</dbReference>
<protein>
    <recommendedName>
        <fullName evidence="6 7">6-phosphogluconolactonase</fullName>
        <shortName evidence="7">6PGL</shortName>
        <ecNumber evidence="5 7">3.1.1.31</ecNumber>
    </recommendedName>
</protein>
<accession>A0A139X8B3</accession>
<dbReference type="AlphaFoldDB" id="A0A139X8B3"/>
<dbReference type="SUPFAM" id="SSF100950">
    <property type="entry name" value="NagB/RpiA/CoA transferase-like"/>
    <property type="match status" value="1"/>
</dbReference>
<dbReference type="Pfam" id="PF01182">
    <property type="entry name" value="Glucosamine_iso"/>
    <property type="match status" value="1"/>
</dbReference>
<evidence type="ECO:0000256" key="7">
    <source>
        <dbReference type="RuleBase" id="RU365095"/>
    </source>
</evidence>
<evidence type="ECO:0000256" key="2">
    <source>
        <dbReference type="ARBA" id="ARBA00002681"/>
    </source>
</evidence>
<evidence type="ECO:0000256" key="4">
    <source>
        <dbReference type="ARBA" id="ARBA00010662"/>
    </source>
</evidence>
<evidence type="ECO:0000256" key="3">
    <source>
        <dbReference type="ARBA" id="ARBA00004961"/>
    </source>
</evidence>
<evidence type="ECO:0000313" key="9">
    <source>
        <dbReference type="EMBL" id="KYC40895.1"/>
    </source>
</evidence>
<dbReference type="UniPathway" id="UPA00115">
    <property type="reaction ID" value="UER00409"/>
</dbReference>
<reference evidence="9 10" key="1">
    <citation type="journal article" date="2013" name="Genome Biol. Evol.">
        <title>Genomes of Stigonematalean cyanobacteria (subsection V) and the evolution of oxygenic photosynthesis from prokaryotes to plastids.</title>
        <authorList>
            <person name="Dagan T."/>
            <person name="Roettger M."/>
            <person name="Stucken K."/>
            <person name="Landan G."/>
            <person name="Koch R."/>
            <person name="Major P."/>
            <person name="Gould S.B."/>
            <person name="Goremykin V.V."/>
            <person name="Rippka R."/>
            <person name="Tandeau de Marsac N."/>
            <person name="Gugger M."/>
            <person name="Lockhart P.J."/>
            <person name="Allen J.F."/>
            <person name="Brune I."/>
            <person name="Maus I."/>
            <person name="Puhler A."/>
            <person name="Martin W.F."/>
        </authorList>
    </citation>
    <scope>NUCLEOTIDE SEQUENCE [LARGE SCALE GENOMIC DNA]</scope>
    <source>
        <strain evidence="9 10">PCC 7110</strain>
    </source>
</reference>
<dbReference type="InterPro" id="IPR006148">
    <property type="entry name" value="Glc/Gal-6P_isomerase"/>
</dbReference>
<dbReference type="InterPro" id="IPR005900">
    <property type="entry name" value="6-phosphogluconolactonase_DevB"/>
</dbReference>
<evidence type="ECO:0000256" key="5">
    <source>
        <dbReference type="ARBA" id="ARBA00013198"/>
    </source>
</evidence>
<dbReference type="GO" id="GO:0005975">
    <property type="term" value="P:carbohydrate metabolic process"/>
    <property type="evidence" value="ECO:0007669"/>
    <property type="project" value="UniProtKB-UniRule"/>
</dbReference>
<dbReference type="InterPro" id="IPR039104">
    <property type="entry name" value="6PGL"/>
</dbReference>
<feature type="domain" description="Glucosamine/galactosamine-6-phosphate isomerase" evidence="8">
    <location>
        <begin position="16"/>
        <end position="243"/>
    </location>
</feature>
<sequence length="262" mass="29611">MHLIRAVKSDIRVVANAEELSLKAAEEFVHRAEEAVQARGIFTIALAGGSTPKSLYTLLASDTASFREQVPWNKVHFFWGDERHVPPDHPESNYRMVQERLLSQVPVPPENVHRILAENPDPGKAADEYEQVLRHFFKLHEGKWPRFDLVLLGMGSDGHTASLFPVTNVIHEQRHLVAASWVEKQNTYRVTLTPPVLNNALCTIFLVSGSEKAETLRAVLEGNPEPDRFPAQIIRPKQGSLLWLVDRAAARFLRLEQEENHG</sequence>
<evidence type="ECO:0000256" key="6">
    <source>
        <dbReference type="ARBA" id="ARBA00020337"/>
    </source>
</evidence>
<name>A0A139X8B3_9CYAN</name>
<proteinExistence type="inferred from homology"/>
<dbReference type="OrthoDB" id="9810967at2"/>
<dbReference type="CDD" id="cd01400">
    <property type="entry name" value="6PGL"/>
    <property type="match status" value="1"/>
</dbReference>
<comment type="function">
    <text evidence="2 7">Hydrolysis of 6-phosphogluconolactone to 6-phosphogluconate.</text>
</comment>
<dbReference type="EC" id="3.1.1.31" evidence="5 7"/>
<evidence type="ECO:0000313" key="10">
    <source>
        <dbReference type="Proteomes" id="UP000076925"/>
    </source>
</evidence>
<dbReference type="STRING" id="128403.WA1_25080"/>
<dbReference type="InterPro" id="IPR037171">
    <property type="entry name" value="NagB/RpiA_transferase-like"/>
</dbReference>
<comment type="pathway">
    <text evidence="3 7">Carbohydrate degradation; pentose phosphate pathway; D-ribulose 5-phosphate from D-glucose 6-phosphate (oxidative stage): step 2/3.</text>
</comment>
<dbReference type="RefSeq" id="WP_017739784.1">
    <property type="nucleotide sequence ID" value="NZ_KQ976354.1"/>
</dbReference>
<evidence type="ECO:0000259" key="8">
    <source>
        <dbReference type="Pfam" id="PF01182"/>
    </source>
</evidence>
<dbReference type="NCBIfam" id="TIGR01198">
    <property type="entry name" value="pgl"/>
    <property type="match status" value="1"/>
</dbReference>
<comment type="similarity">
    <text evidence="4 7">Belongs to the glucosamine/galactosamine-6-phosphate isomerase family. 6-phosphogluconolactonase subfamily.</text>
</comment>
<dbReference type="Proteomes" id="UP000076925">
    <property type="component" value="Unassembled WGS sequence"/>
</dbReference>
<dbReference type="EMBL" id="ANNX02000026">
    <property type="protein sequence ID" value="KYC40895.1"/>
    <property type="molecule type" value="Genomic_DNA"/>
</dbReference>
<keyword evidence="7" id="KW-0378">Hydrolase</keyword>
<dbReference type="GO" id="GO:0017057">
    <property type="term" value="F:6-phosphogluconolactonase activity"/>
    <property type="evidence" value="ECO:0007669"/>
    <property type="project" value="UniProtKB-UniRule"/>
</dbReference>
<dbReference type="GO" id="GO:0006098">
    <property type="term" value="P:pentose-phosphate shunt"/>
    <property type="evidence" value="ECO:0007669"/>
    <property type="project" value="UniProtKB-UniPathway"/>
</dbReference>
<comment type="caution">
    <text evidence="9">The sequence shown here is derived from an EMBL/GenBank/DDBJ whole genome shotgun (WGS) entry which is preliminary data.</text>
</comment>